<dbReference type="VEuPathDB" id="FungiDB:An18g03370"/>
<protein>
    <submittedName>
        <fullName evidence="2">Uncharacterized protein</fullName>
    </submittedName>
</protein>
<name>A0AAJ8E340_ASPNG</name>
<reference evidence="2" key="2">
    <citation type="submission" date="2025-08" db="UniProtKB">
        <authorList>
            <consortium name="RefSeq"/>
        </authorList>
    </citation>
    <scope>IDENTIFICATION</scope>
</reference>
<feature type="compositionally biased region" description="Polar residues" evidence="1">
    <location>
        <begin position="337"/>
        <end position="352"/>
    </location>
</feature>
<evidence type="ECO:0000256" key="1">
    <source>
        <dbReference type="SAM" id="MobiDB-lite"/>
    </source>
</evidence>
<dbReference type="AlphaFoldDB" id="A0AAJ8E340"/>
<dbReference type="KEGG" id="ang:An18g03370"/>
<gene>
    <name evidence="2" type="ORF">An18g03370</name>
</gene>
<organism evidence="2">
    <name type="scientific">Aspergillus niger</name>
    <dbReference type="NCBI Taxonomy" id="5061"/>
    <lineage>
        <taxon>Eukaryota</taxon>
        <taxon>Fungi</taxon>
        <taxon>Dikarya</taxon>
        <taxon>Ascomycota</taxon>
        <taxon>Pezizomycotina</taxon>
        <taxon>Eurotiomycetes</taxon>
        <taxon>Eurotiomycetidae</taxon>
        <taxon>Eurotiales</taxon>
        <taxon>Aspergillaceae</taxon>
        <taxon>Aspergillus</taxon>
        <taxon>Aspergillus subgen. Circumdati</taxon>
    </lineage>
</organism>
<proteinExistence type="predicted"/>
<reference evidence="2" key="1">
    <citation type="submission" date="2025-02" db="EMBL/GenBank/DDBJ databases">
        <authorList>
            <consortium name="NCBI Genome Project"/>
        </authorList>
    </citation>
    <scope>NUCLEOTIDE SEQUENCE</scope>
</reference>
<sequence>MEFTGRACVSSDGRYGLLARLIAEMHSVQWPTEVPNPPAARLHSASAKQRKEQLPCCEVRQERCSVTCEAAMALATGVGLDDRRRPSSGVGAMVPRQAHEGFLGQAGEGMGQGTPITVDTRVCYPLLRMCAGYLLQIVASTPALTFRNSEIVIRSDDRTSHHRPWDVKKMRQPGGTTLSLGDRILQTKTLCYMTHRRPYFQTTTSSEAKAGIDSGKGKGHLTARALLSRSARRGRSCRIQNDGVQCVVGAGLGVGISLRLFQADNAKFRTNNPKRNMQRILPVSSIPSLRLIRPCISKWDTYDPAFHHLKQEYGSESIGSLKLAEPRNNACGGVGRSSPQLNSTKQQTKNYY</sequence>
<dbReference type="RefSeq" id="XP_059605660.1">
    <property type="nucleotide sequence ID" value="XM_059745712.1"/>
</dbReference>
<accession>A0AAJ8E340</accession>
<evidence type="ECO:0000313" key="2">
    <source>
        <dbReference type="RefSeq" id="XP_059605660.1"/>
    </source>
</evidence>
<dbReference type="GeneID" id="84593691"/>
<feature type="region of interest" description="Disordered" evidence="1">
    <location>
        <begin position="330"/>
        <end position="352"/>
    </location>
</feature>